<dbReference type="Pfam" id="PF03448">
    <property type="entry name" value="MgtE_N"/>
    <property type="match status" value="1"/>
</dbReference>
<evidence type="ECO:0000256" key="9">
    <source>
        <dbReference type="RuleBase" id="RU362011"/>
    </source>
</evidence>
<dbReference type="SMART" id="SM00924">
    <property type="entry name" value="MgtE_N"/>
    <property type="match status" value="1"/>
</dbReference>
<evidence type="ECO:0000313" key="12">
    <source>
        <dbReference type="Proteomes" id="UP001056381"/>
    </source>
</evidence>
<evidence type="ECO:0000256" key="3">
    <source>
        <dbReference type="ARBA" id="ARBA00022448"/>
    </source>
</evidence>
<dbReference type="InterPro" id="IPR038076">
    <property type="entry name" value="MgtE_N_sf"/>
</dbReference>
<feature type="domain" description="CBS" evidence="10">
    <location>
        <begin position="140"/>
        <end position="203"/>
    </location>
</feature>
<dbReference type="InterPro" id="IPR036739">
    <property type="entry name" value="SLC41_membr_dom_sf"/>
</dbReference>
<evidence type="ECO:0000256" key="2">
    <source>
        <dbReference type="ARBA" id="ARBA00009749"/>
    </source>
</evidence>
<evidence type="ECO:0000313" key="11">
    <source>
        <dbReference type="EMBL" id="URQ63461.1"/>
    </source>
</evidence>
<keyword evidence="9" id="KW-1003">Cell membrane</keyword>
<dbReference type="Proteomes" id="UP001056381">
    <property type="component" value="Chromosome"/>
</dbReference>
<feature type="transmembrane region" description="Helical" evidence="9">
    <location>
        <begin position="358"/>
        <end position="380"/>
    </location>
</feature>
<dbReference type="InterPro" id="IPR006668">
    <property type="entry name" value="Mg_transptr_MgtE_intracell_dom"/>
</dbReference>
<dbReference type="SUPFAM" id="SSF54631">
    <property type="entry name" value="CBS-domain pair"/>
    <property type="match status" value="1"/>
</dbReference>
<dbReference type="PANTHER" id="PTHR43773:SF1">
    <property type="entry name" value="MAGNESIUM TRANSPORTER MGTE"/>
    <property type="match status" value="1"/>
</dbReference>
<dbReference type="NCBIfam" id="TIGR00400">
    <property type="entry name" value="mgtE"/>
    <property type="match status" value="1"/>
</dbReference>
<gene>
    <name evidence="11" type="primary">mgtE</name>
    <name evidence="11" type="ORF">M9B40_01495</name>
</gene>
<feature type="transmembrane region" description="Helical" evidence="9">
    <location>
        <begin position="311"/>
        <end position="337"/>
    </location>
</feature>
<proteinExistence type="inferred from homology"/>
<evidence type="ECO:0000256" key="8">
    <source>
        <dbReference type="PROSITE-ProRule" id="PRU00703"/>
    </source>
</evidence>
<dbReference type="Gene3D" id="3.10.580.10">
    <property type="entry name" value="CBS-domain"/>
    <property type="match status" value="1"/>
</dbReference>
<keyword evidence="12" id="KW-1185">Reference proteome</keyword>
<dbReference type="Gene3D" id="1.10.357.20">
    <property type="entry name" value="SLC41 divalent cation transporters, integral membrane domain"/>
    <property type="match status" value="1"/>
</dbReference>
<evidence type="ECO:0000256" key="5">
    <source>
        <dbReference type="ARBA" id="ARBA00022842"/>
    </source>
</evidence>
<dbReference type="SUPFAM" id="SSF158791">
    <property type="entry name" value="MgtE N-terminal domain-like"/>
    <property type="match status" value="1"/>
</dbReference>
<feature type="transmembrane region" description="Helical" evidence="9">
    <location>
        <begin position="423"/>
        <end position="446"/>
    </location>
</feature>
<feature type="transmembrane region" description="Helical" evidence="9">
    <location>
        <begin position="284"/>
        <end position="305"/>
    </location>
</feature>
<dbReference type="GO" id="GO:0015095">
    <property type="term" value="F:magnesium ion transmembrane transporter activity"/>
    <property type="evidence" value="ECO:0007669"/>
    <property type="project" value="UniProtKB-UniRule"/>
</dbReference>
<dbReference type="SUPFAM" id="SSF161093">
    <property type="entry name" value="MgtE membrane domain-like"/>
    <property type="match status" value="1"/>
</dbReference>
<dbReference type="CDD" id="cd04606">
    <property type="entry name" value="CBS_pair_Mg_transporter"/>
    <property type="match status" value="1"/>
</dbReference>
<keyword evidence="6 9" id="KW-1133">Transmembrane helix</keyword>
<dbReference type="Pfam" id="PF00571">
    <property type="entry name" value="CBS"/>
    <property type="match status" value="2"/>
</dbReference>
<feature type="domain" description="CBS" evidence="10">
    <location>
        <begin position="204"/>
        <end position="260"/>
    </location>
</feature>
<organism evidence="11 12">
    <name type="scientific">SAR86 cluster bacterium</name>
    <dbReference type="NCBI Taxonomy" id="2030880"/>
    <lineage>
        <taxon>Bacteria</taxon>
        <taxon>Pseudomonadati</taxon>
        <taxon>Pseudomonadota</taxon>
        <taxon>Gammaproteobacteria</taxon>
        <taxon>SAR86 cluster</taxon>
    </lineage>
</organism>
<dbReference type="Gene3D" id="1.25.60.10">
    <property type="entry name" value="MgtE N-terminal domain-like"/>
    <property type="match status" value="1"/>
</dbReference>
<keyword evidence="9" id="KW-0479">Metal-binding</keyword>
<dbReference type="InterPro" id="IPR006667">
    <property type="entry name" value="SLC41_membr_dom"/>
</dbReference>
<accession>A0A9Q8TYN4</accession>
<dbReference type="PANTHER" id="PTHR43773">
    <property type="entry name" value="MAGNESIUM TRANSPORTER MGTE"/>
    <property type="match status" value="1"/>
</dbReference>
<dbReference type="InterPro" id="IPR006669">
    <property type="entry name" value="MgtE_transporter"/>
</dbReference>
<protein>
    <recommendedName>
        <fullName evidence="9">Magnesium transporter MgtE</fullName>
    </recommendedName>
</protein>
<keyword evidence="5 9" id="KW-0460">Magnesium</keyword>
<sequence>MTEKISSYKYELIQETIANPEFKSKLSNILKEMTANDLASLIQNSPPQERKIIWDSIELEYEGEVLGELDEQLRDELLKEMEPEEISLAISDLEVDDLVDILQALPEKITNDVLALMNSRDRGRIENVIDFPEESAGGLMNTDVITVRAENTIELVSRYLRFLKNLPQNTDDIYVVTKNDEYLGILPITKILTSDQNMTVREVMDTEFEPISSELNEVDVYDLFKAKDLFSAPVVNDKNQLLGRITVDDIIEIGADEVQEDFRALAQIEEDVFSSPKKSIKNRIFWLSINLFTAIIAAASISLFADVFEKVVYAAVLMPIVASMGGIAATQTLGIYIRAEAMRKLNRKNFRYLFRREFIVSLVNGIFFSIFIFGITFFWFSDYNLAIAISIAMILNLIMAAVGGFLLPYILRKIGYDPAISGGVIITTITDLIGFVTFLGIVSFLVV</sequence>
<keyword evidence="8" id="KW-0129">CBS domain</keyword>
<feature type="transmembrane region" description="Helical" evidence="9">
    <location>
        <begin position="386"/>
        <end position="411"/>
    </location>
</feature>
<comment type="subcellular location">
    <subcellularLocation>
        <location evidence="9">Cell membrane</location>
        <topology evidence="9">Multi-pass membrane protein</topology>
    </subcellularLocation>
    <subcellularLocation>
        <location evidence="1">Membrane</location>
        <topology evidence="1">Multi-pass membrane protein</topology>
    </subcellularLocation>
</comment>
<evidence type="ECO:0000256" key="7">
    <source>
        <dbReference type="ARBA" id="ARBA00023136"/>
    </source>
</evidence>
<dbReference type="PROSITE" id="PS51371">
    <property type="entry name" value="CBS"/>
    <property type="match status" value="2"/>
</dbReference>
<evidence type="ECO:0000256" key="4">
    <source>
        <dbReference type="ARBA" id="ARBA00022692"/>
    </source>
</evidence>
<name>A0A9Q8TYN4_9GAMM</name>
<dbReference type="InterPro" id="IPR000644">
    <property type="entry name" value="CBS_dom"/>
</dbReference>
<reference evidence="11" key="1">
    <citation type="submission" date="2022-05" db="EMBL/GenBank/DDBJ databases">
        <title>Single-amplified genomics reveal most streamlined microbe among free-living bacteria.</title>
        <authorList>
            <person name="Roda-Garcia J."/>
            <person name="Haro-Moreno J.M."/>
            <person name="Rodriguez-Valera F."/>
            <person name="Almagro-Moreno S."/>
            <person name="Lopez-Perez M."/>
        </authorList>
    </citation>
    <scope>NUCLEOTIDE SEQUENCE</scope>
    <source>
        <strain evidence="11">TMED112-D2-2</strain>
    </source>
</reference>
<keyword evidence="3 9" id="KW-0813">Transport</keyword>
<comment type="function">
    <text evidence="9">Acts as a magnesium transporter.</text>
</comment>
<dbReference type="AlphaFoldDB" id="A0A9Q8TYN4"/>
<evidence type="ECO:0000259" key="10">
    <source>
        <dbReference type="PROSITE" id="PS51371"/>
    </source>
</evidence>
<dbReference type="Pfam" id="PF01769">
    <property type="entry name" value="MgtE"/>
    <property type="match status" value="1"/>
</dbReference>
<dbReference type="GO" id="GO:0046872">
    <property type="term" value="F:metal ion binding"/>
    <property type="evidence" value="ECO:0007669"/>
    <property type="project" value="UniProtKB-KW"/>
</dbReference>
<comment type="subunit">
    <text evidence="9">Homodimer.</text>
</comment>
<evidence type="ECO:0000256" key="6">
    <source>
        <dbReference type="ARBA" id="ARBA00022989"/>
    </source>
</evidence>
<dbReference type="InterPro" id="IPR046342">
    <property type="entry name" value="CBS_dom_sf"/>
</dbReference>
<dbReference type="GO" id="GO:0005886">
    <property type="term" value="C:plasma membrane"/>
    <property type="evidence" value="ECO:0007669"/>
    <property type="project" value="UniProtKB-SubCell"/>
</dbReference>
<comment type="similarity">
    <text evidence="2 9">Belongs to the SLC41A transporter family.</text>
</comment>
<dbReference type="EMBL" id="CP097966">
    <property type="protein sequence ID" value="URQ63461.1"/>
    <property type="molecule type" value="Genomic_DNA"/>
</dbReference>
<keyword evidence="4 9" id="KW-0812">Transmembrane</keyword>
<keyword evidence="7 9" id="KW-0472">Membrane</keyword>
<evidence type="ECO:0000256" key="1">
    <source>
        <dbReference type="ARBA" id="ARBA00004141"/>
    </source>
</evidence>